<dbReference type="InterPro" id="IPR001841">
    <property type="entry name" value="Znf_RING"/>
</dbReference>
<sequence length="328" mass="36558">MLVVHPASRCDVCLDPYAISSEPASFPHAITCGHIFCLTCLLSLSPSACPLCRKFFQPDHIKKLHVANSSELDSEQDATNARSNLLLRRVALVSGEDTPEADVVQVLTEVQEWLRSQPRDSNSVSLFHICQALLHHISTLQRYKALQDHNEHAKAEYIRLRYQLRDVKQNARAVKESLLSRIQQIESGHAKELEDLHAQLEALLEPKSGYHTGSPLPPPEPLPIDRTFARPGGAVPYPAPSPRETPINTTHVNCNTHASVSNQAEYSHKQFVPASQTSKPPPVSHPRPPEPPSVEERWAFTHFTDITTLAILVACQYFIHFPTVNSPV</sequence>
<comment type="caution">
    <text evidence="7">The sequence shown here is derived from an EMBL/GenBank/DDBJ whole genome shotgun (WGS) entry which is preliminary data.</text>
</comment>
<dbReference type="Pfam" id="PF14634">
    <property type="entry name" value="zf-RING_5"/>
    <property type="match status" value="1"/>
</dbReference>
<accession>A0A1J8QJL9</accession>
<evidence type="ECO:0000256" key="5">
    <source>
        <dbReference type="SAM" id="MobiDB-lite"/>
    </source>
</evidence>
<dbReference type="STRING" id="180088.A0A1J8QJL9"/>
<keyword evidence="1" id="KW-0479">Metal-binding</keyword>
<evidence type="ECO:0000259" key="6">
    <source>
        <dbReference type="PROSITE" id="PS50089"/>
    </source>
</evidence>
<dbReference type="Gene3D" id="3.30.40.10">
    <property type="entry name" value="Zinc/RING finger domain, C3HC4 (zinc finger)"/>
    <property type="match status" value="1"/>
</dbReference>
<dbReference type="EMBL" id="LVVM01004847">
    <property type="protein sequence ID" value="OJA11956.1"/>
    <property type="molecule type" value="Genomic_DNA"/>
</dbReference>
<dbReference type="PROSITE" id="PS00518">
    <property type="entry name" value="ZF_RING_1"/>
    <property type="match status" value="1"/>
</dbReference>
<name>A0A1J8QJL9_9AGAM</name>
<evidence type="ECO:0000256" key="1">
    <source>
        <dbReference type="ARBA" id="ARBA00022723"/>
    </source>
</evidence>
<dbReference type="SMART" id="SM00184">
    <property type="entry name" value="RING"/>
    <property type="match status" value="1"/>
</dbReference>
<evidence type="ECO:0000256" key="2">
    <source>
        <dbReference type="ARBA" id="ARBA00022771"/>
    </source>
</evidence>
<protein>
    <recommendedName>
        <fullName evidence="6">RING-type domain-containing protein</fullName>
    </recommendedName>
</protein>
<reference evidence="7 8" key="1">
    <citation type="submission" date="2016-03" db="EMBL/GenBank/DDBJ databases">
        <title>Comparative genomics of the ectomycorrhizal sister species Rhizopogon vinicolor and Rhizopogon vesiculosus (Basidiomycota: Boletales) reveals a divergence of the mating type B locus.</title>
        <authorList>
            <person name="Mujic A.B."/>
            <person name="Kuo A."/>
            <person name="Tritt A."/>
            <person name="Lipzen A."/>
            <person name="Chen C."/>
            <person name="Johnson J."/>
            <person name="Sharma A."/>
            <person name="Barry K."/>
            <person name="Grigoriev I.V."/>
            <person name="Spatafora J.W."/>
        </authorList>
    </citation>
    <scope>NUCLEOTIDE SEQUENCE [LARGE SCALE GENOMIC DNA]</scope>
    <source>
        <strain evidence="7 8">AM-OR11-056</strain>
    </source>
</reference>
<keyword evidence="8" id="KW-1185">Reference proteome</keyword>
<dbReference type="SUPFAM" id="SSF57850">
    <property type="entry name" value="RING/U-box"/>
    <property type="match status" value="1"/>
</dbReference>
<dbReference type="AlphaFoldDB" id="A0A1J8QJL9"/>
<evidence type="ECO:0000313" key="7">
    <source>
        <dbReference type="EMBL" id="OJA11956.1"/>
    </source>
</evidence>
<evidence type="ECO:0000256" key="4">
    <source>
        <dbReference type="PROSITE-ProRule" id="PRU00175"/>
    </source>
</evidence>
<keyword evidence="2 4" id="KW-0863">Zinc-finger</keyword>
<dbReference type="PROSITE" id="PS50089">
    <property type="entry name" value="ZF_RING_2"/>
    <property type="match status" value="1"/>
</dbReference>
<evidence type="ECO:0000313" key="8">
    <source>
        <dbReference type="Proteomes" id="UP000183567"/>
    </source>
</evidence>
<evidence type="ECO:0000256" key="3">
    <source>
        <dbReference type="ARBA" id="ARBA00022833"/>
    </source>
</evidence>
<dbReference type="Proteomes" id="UP000183567">
    <property type="component" value="Unassembled WGS sequence"/>
</dbReference>
<dbReference type="InterPro" id="IPR017907">
    <property type="entry name" value="Znf_RING_CS"/>
</dbReference>
<dbReference type="OrthoDB" id="6105938at2759"/>
<feature type="region of interest" description="Disordered" evidence="5">
    <location>
        <begin position="269"/>
        <end position="294"/>
    </location>
</feature>
<gene>
    <name evidence="7" type="ORF">AZE42_08064</name>
</gene>
<dbReference type="GO" id="GO:0008270">
    <property type="term" value="F:zinc ion binding"/>
    <property type="evidence" value="ECO:0007669"/>
    <property type="project" value="UniProtKB-KW"/>
</dbReference>
<proteinExistence type="predicted"/>
<keyword evidence="3" id="KW-0862">Zinc</keyword>
<dbReference type="InterPro" id="IPR013083">
    <property type="entry name" value="Znf_RING/FYVE/PHD"/>
</dbReference>
<feature type="compositionally biased region" description="Pro residues" evidence="5">
    <location>
        <begin position="279"/>
        <end position="292"/>
    </location>
</feature>
<organism evidence="7 8">
    <name type="scientific">Rhizopogon vesiculosus</name>
    <dbReference type="NCBI Taxonomy" id="180088"/>
    <lineage>
        <taxon>Eukaryota</taxon>
        <taxon>Fungi</taxon>
        <taxon>Dikarya</taxon>
        <taxon>Basidiomycota</taxon>
        <taxon>Agaricomycotina</taxon>
        <taxon>Agaricomycetes</taxon>
        <taxon>Agaricomycetidae</taxon>
        <taxon>Boletales</taxon>
        <taxon>Suillineae</taxon>
        <taxon>Rhizopogonaceae</taxon>
        <taxon>Rhizopogon</taxon>
    </lineage>
</organism>
<feature type="domain" description="RING-type" evidence="6">
    <location>
        <begin position="10"/>
        <end position="53"/>
    </location>
</feature>